<organism evidence="3 4">
    <name type="scientific">Porcisia hertigi</name>
    <dbReference type="NCBI Taxonomy" id="2761500"/>
    <lineage>
        <taxon>Eukaryota</taxon>
        <taxon>Discoba</taxon>
        <taxon>Euglenozoa</taxon>
        <taxon>Kinetoplastea</taxon>
        <taxon>Metakinetoplastina</taxon>
        <taxon>Trypanosomatida</taxon>
        <taxon>Trypanosomatidae</taxon>
        <taxon>Leishmaniinae</taxon>
        <taxon>Porcisia</taxon>
    </lineage>
</organism>
<proteinExistence type="predicted"/>
<reference evidence="3 4" key="1">
    <citation type="submission" date="2021-02" db="EMBL/GenBank/DDBJ databases">
        <title>Porcisia hertigi Genome sequencing and assembly.</title>
        <authorList>
            <person name="Almutairi H."/>
            <person name="Gatherer D."/>
        </authorList>
    </citation>
    <scope>NUCLEOTIDE SEQUENCE [LARGE SCALE GENOMIC DNA]</scope>
    <source>
        <strain evidence="3 4">C119</strain>
    </source>
</reference>
<name>A0A836HWC2_9TRYP</name>
<evidence type="ECO:0000256" key="2">
    <source>
        <dbReference type="SAM" id="MobiDB-lite"/>
    </source>
</evidence>
<feature type="coiled-coil region" evidence="1">
    <location>
        <begin position="293"/>
        <end position="337"/>
    </location>
</feature>
<feature type="region of interest" description="Disordered" evidence="2">
    <location>
        <begin position="165"/>
        <end position="228"/>
    </location>
</feature>
<sequence length="523" mass="56352">MSANTGLSGSTIPARDPSLPGAAAVLEENSSMPFYMTVLHTFNKLCESYLERNTPRRDYGTHQSALQVRTSVNVQSPGLAKDQTLVAEIASPFLAVPPELSREYTRLKEETLRSCHGNNTPVAFSTRSTEELEAENAYLRALVLWSERQHKHVTLFEARPDEIVSSLPSPQSMQHGDDSPTIEHPRSPSASCPQPPTQPTGGKCASPVLRRSSETSPIPASPSDVSNLQGQIDHLRQAVRELSQRASVTRGHSASPFSGDAALLSRRLSATTPSPRCATPTCTTDVRTLHQIILRQQQTIHTLQQEMEDVRTAKAQMEQAMTHLREATATITAAEEREAEDEDMGALGAPVHWRSTLQTDDRVSRFTPVLGAGSPDYAGRDTADPVDRATVAVTAGEGSAAQEMLRMNAEAAAELASERRRAATFGGMRPPLWFDLNSSSADPTGMPDGAAGEDEDEASSGMRTPLPRRTVVLHQRFSSATGDASSLGCGVGADESPYTRYTQMSCGTLSNRRTSAAGSIVSM</sequence>
<evidence type="ECO:0000256" key="1">
    <source>
        <dbReference type="SAM" id="Coils"/>
    </source>
</evidence>
<evidence type="ECO:0000313" key="3">
    <source>
        <dbReference type="EMBL" id="KAG5500384.1"/>
    </source>
</evidence>
<gene>
    <name evidence="3" type="ORF">JKF63_03476</name>
</gene>
<evidence type="ECO:0000313" key="4">
    <source>
        <dbReference type="Proteomes" id="UP000674318"/>
    </source>
</evidence>
<dbReference type="KEGG" id="phet:94289556"/>
<dbReference type="OrthoDB" id="273425at2759"/>
<dbReference type="GeneID" id="94289556"/>
<dbReference type="Proteomes" id="UP000674318">
    <property type="component" value="Chromosome 28"/>
</dbReference>
<keyword evidence="1" id="KW-0175">Coiled coil</keyword>
<keyword evidence="4" id="KW-1185">Reference proteome</keyword>
<dbReference type="EMBL" id="JAFJZO010000028">
    <property type="protein sequence ID" value="KAG5500384.1"/>
    <property type="molecule type" value="Genomic_DNA"/>
</dbReference>
<comment type="caution">
    <text evidence="3">The sequence shown here is derived from an EMBL/GenBank/DDBJ whole genome shotgun (WGS) entry which is preliminary data.</text>
</comment>
<accession>A0A836HWC2</accession>
<feature type="compositionally biased region" description="Polar residues" evidence="2">
    <location>
        <begin position="214"/>
        <end position="228"/>
    </location>
</feature>
<dbReference type="RefSeq" id="XP_067755718.1">
    <property type="nucleotide sequence ID" value="XM_067899479.1"/>
</dbReference>
<dbReference type="AlphaFoldDB" id="A0A836HWC2"/>
<feature type="region of interest" description="Disordered" evidence="2">
    <location>
        <begin position="437"/>
        <end position="464"/>
    </location>
</feature>
<protein>
    <submittedName>
        <fullName evidence="3">Uncharacterized protein</fullName>
    </submittedName>
</protein>
<feature type="compositionally biased region" description="Basic and acidic residues" evidence="2">
    <location>
        <begin position="175"/>
        <end position="186"/>
    </location>
</feature>